<evidence type="ECO:0000313" key="11">
    <source>
        <dbReference type="Proteomes" id="UP000032417"/>
    </source>
</evidence>
<keyword evidence="11" id="KW-1185">Reference proteome</keyword>
<reference evidence="10 11" key="1">
    <citation type="submission" date="2014-08" db="EMBL/GenBank/DDBJ databases">
        <authorList>
            <person name="Wibberg D."/>
        </authorList>
    </citation>
    <scope>NUCLEOTIDE SEQUENCE [LARGE SCALE GENOMIC DNA]</scope>
    <source>
        <strain evidence="11">ING2-E5B</strain>
    </source>
</reference>
<evidence type="ECO:0000256" key="4">
    <source>
        <dbReference type="ARBA" id="ARBA00022723"/>
    </source>
</evidence>
<evidence type="ECO:0000256" key="7">
    <source>
        <dbReference type="ARBA" id="ARBA00023004"/>
    </source>
</evidence>
<accession>A0A098C173</accession>
<evidence type="ECO:0000256" key="2">
    <source>
        <dbReference type="ARBA" id="ARBA00022490"/>
    </source>
</evidence>
<keyword evidence="7" id="KW-0408">Iron</keyword>
<dbReference type="AlphaFoldDB" id="A0A098C173"/>
<keyword evidence="4" id="KW-0479">Metal-binding</keyword>
<dbReference type="InterPro" id="IPR013542">
    <property type="entry name" value="QueG_DUF1730"/>
</dbReference>
<dbReference type="SUPFAM" id="SSF46548">
    <property type="entry name" value="alpha-helical ferredoxin"/>
    <property type="match status" value="1"/>
</dbReference>
<dbReference type="STRING" id="1562970.ING2E5B_1897"/>
<keyword evidence="2" id="KW-0963">Cytoplasm</keyword>
<keyword evidence="1" id="KW-0004">4Fe-4S</keyword>
<dbReference type="InterPro" id="IPR017896">
    <property type="entry name" value="4Fe4S_Fe-S-bd"/>
</dbReference>
<dbReference type="Pfam" id="PF08331">
    <property type="entry name" value="QueG_DUF1730"/>
    <property type="match status" value="1"/>
</dbReference>
<dbReference type="NCBIfam" id="TIGR00276">
    <property type="entry name" value="tRNA epoxyqueuosine(34) reductase QueG"/>
    <property type="match status" value="1"/>
</dbReference>
<dbReference type="PROSITE" id="PS00198">
    <property type="entry name" value="4FE4S_FER_1"/>
    <property type="match status" value="1"/>
</dbReference>
<dbReference type="Proteomes" id="UP000032417">
    <property type="component" value="Chromosome 1"/>
</dbReference>
<protein>
    <submittedName>
        <fullName evidence="10">Epoxyqueuosine reductase</fullName>
        <ecNumber evidence="10">1.1.-.-</ecNumber>
    </submittedName>
</protein>
<dbReference type="PATRIC" id="fig|1562970.3.peg.1877"/>
<organism evidence="10 11">
    <name type="scientific">Fermentimonas caenicola</name>
    <dbReference type="NCBI Taxonomy" id="1562970"/>
    <lineage>
        <taxon>Bacteria</taxon>
        <taxon>Pseudomonadati</taxon>
        <taxon>Bacteroidota</taxon>
        <taxon>Bacteroidia</taxon>
        <taxon>Bacteroidales</taxon>
        <taxon>Dysgonomonadaceae</taxon>
        <taxon>Fermentimonas</taxon>
    </lineage>
</organism>
<dbReference type="PROSITE" id="PS51379">
    <property type="entry name" value="4FE4S_FER_2"/>
    <property type="match status" value="1"/>
</dbReference>
<keyword evidence="8" id="KW-0411">Iron-sulfur</keyword>
<dbReference type="GO" id="GO:0051539">
    <property type="term" value="F:4 iron, 4 sulfur cluster binding"/>
    <property type="evidence" value="ECO:0007669"/>
    <property type="project" value="UniProtKB-KW"/>
</dbReference>
<dbReference type="Gene3D" id="3.30.70.20">
    <property type="match status" value="1"/>
</dbReference>
<dbReference type="GO" id="GO:0052693">
    <property type="term" value="F:epoxyqueuosine reductase activity"/>
    <property type="evidence" value="ECO:0007669"/>
    <property type="project" value="TreeGrafter"/>
</dbReference>
<dbReference type="GO" id="GO:0046872">
    <property type="term" value="F:metal ion binding"/>
    <property type="evidence" value="ECO:0007669"/>
    <property type="project" value="UniProtKB-KW"/>
</dbReference>
<keyword evidence="5" id="KW-0671">Queuosine biosynthesis</keyword>
<dbReference type="OrthoDB" id="9784571at2"/>
<dbReference type="PANTHER" id="PTHR30002">
    <property type="entry name" value="EPOXYQUEUOSINE REDUCTASE"/>
    <property type="match status" value="1"/>
</dbReference>
<evidence type="ECO:0000256" key="3">
    <source>
        <dbReference type="ARBA" id="ARBA00022694"/>
    </source>
</evidence>
<dbReference type="GO" id="GO:0008616">
    <property type="term" value="P:tRNA queuosine(34) biosynthetic process"/>
    <property type="evidence" value="ECO:0007669"/>
    <property type="project" value="UniProtKB-KW"/>
</dbReference>
<dbReference type="EMBL" id="LN515532">
    <property type="protein sequence ID" value="CEA16634.1"/>
    <property type="molecule type" value="Genomic_DNA"/>
</dbReference>
<dbReference type="EC" id="1.1.-.-" evidence="10"/>
<dbReference type="InterPro" id="IPR017900">
    <property type="entry name" value="4Fe4S_Fe_S_CS"/>
</dbReference>
<dbReference type="KEGG" id="pbt:ING2E5B_1897"/>
<evidence type="ECO:0000313" key="10">
    <source>
        <dbReference type="EMBL" id="CEA16634.1"/>
    </source>
</evidence>
<feature type="domain" description="4Fe-4S ferredoxin-type" evidence="9">
    <location>
        <begin position="168"/>
        <end position="200"/>
    </location>
</feature>
<evidence type="ECO:0000256" key="6">
    <source>
        <dbReference type="ARBA" id="ARBA00023002"/>
    </source>
</evidence>
<dbReference type="Pfam" id="PF13484">
    <property type="entry name" value="Fer4_16"/>
    <property type="match status" value="1"/>
</dbReference>
<dbReference type="InterPro" id="IPR004453">
    <property type="entry name" value="QueG"/>
</dbReference>
<keyword evidence="3" id="KW-0819">tRNA processing</keyword>
<keyword evidence="6 10" id="KW-0560">Oxidoreductase</keyword>
<name>A0A098C173_9BACT</name>
<sequence length="306" mass="34923">MTFSEEIKKEALRLGFDACGICRATDTGEEERYMKWLAGNHHATMSYMERNIEKRLDPRLLVDGAKSIISVVLNYYPHQKQPTYAPQFAYYAYGKDYHDVVKDKLKLLFEFIKQTYTDVTGRYFSDSAPVLERFWAAQAGIGFVGKNTLLIIPGKGSFFFLGELIIDIELDYDSPIPENCGSCTRCIDACPTGAIEKPFLVNANKCISYQTIENRGEISAEVAPKLKNYVFGCDICQKVCPWNRMSTPHNTDEFMPSEEFMELDLTKLIGMNEKEYQHLFRGSAVKRTKFAGLKRNVNAISKNRNK</sequence>
<dbReference type="PANTHER" id="PTHR30002:SF4">
    <property type="entry name" value="EPOXYQUEUOSINE REDUCTASE"/>
    <property type="match status" value="1"/>
</dbReference>
<evidence type="ECO:0000256" key="1">
    <source>
        <dbReference type="ARBA" id="ARBA00022485"/>
    </source>
</evidence>
<proteinExistence type="predicted"/>
<dbReference type="HOGENOM" id="CLU_030790_0_1_10"/>
<gene>
    <name evidence="10" type="primary">queG</name>
    <name evidence="10" type="ORF">ING2E5B_1897</name>
</gene>
<evidence type="ECO:0000256" key="5">
    <source>
        <dbReference type="ARBA" id="ARBA00022785"/>
    </source>
</evidence>
<evidence type="ECO:0000256" key="8">
    <source>
        <dbReference type="ARBA" id="ARBA00023014"/>
    </source>
</evidence>
<evidence type="ECO:0000259" key="9">
    <source>
        <dbReference type="PROSITE" id="PS51379"/>
    </source>
</evidence>